<evidence type="ECO:0000259" key="3">
    <source>
        <dbReference type="PROSITE" id="PS50924"/>
    </source>
</evidence>
<dbReference type="GO" id="GO:0016020">
    <property type="term" value="C:membrane"/>
    <property type="evidence" value="ECO:0007669"/>
    <property type="project" value="UniProtKB-UniRule"/>
</dbReference>
<dbReference type="PANTHER" id="PTHR35152">
    <property type="entry name" value="DOMAIN SIGNALLING PROTEIN, PUTATIVE (AFU_ORTHOLOGUE AFUA_5G11310)-RELATED"/>
    <property type="match status" value="1"/>
</dbReference>
<feature type="transmembrane region" description="Helical" evidence="1">
    <location>
        <begin position="55"/>
        <end position="74"/>
    </location>
</feature>
<dbReference type="AlphaFoldDB" id="A0A3M2RBJ8"/>
<feature type="domain" description="MHYT" evidence="3">
    <location>
        <begin position="1"/>
        <end position="148"/>
    </location>
</feature>
<comment type="caution">
    <text evidence="1">Lacks conserved residue(s) required for the propagation of feature annotation.</text>
</comment>
<comment type="caution">
    <text evidence="4">The sequence shown here is derived from an EMBL/GenBank/DDBJ whole genome shotgun (WGS) entry which is preliminary data.</text>
</comment>
<dbReference type="Pfam" id="PF03707">
    <property type="entry name" value="MHYT"/>
    <property type="match status" value="2"/>
</dbReference>
<organism evidence="4 5">
    <name type="scientific">Marinobacter litoralis</name>
    <dbReference type="NCBI Taxonomy" id="187981"/>
    <lineage>
        <taxon>Bacteria</taxon>
        <taxon>Pseudomonadati</taxon>
        <taxon>Pseudomonadota</taxon>
        <taxon>Gammaproteobacteria</taxon>
        <taxon>Pseudomonadales</taxon>
        <taxon>Marinobacteraceae</taxon>
        <taxon>Marinobacter</taxon>
    </lineage>
</organism>
<feature type="domain" description="PAS" evidence="2">
    <location>
        <begin position="227"/>
        <end position="285"/>
    </location>
</feature>
<evidence type="ECO:0000259" key="2">
    <source>
        <dbReference type="PROSITE" id="PS50112"/>
    </source>
</evidence>
<keyword evidence="1" id="KW-1133">Transmembrane helix</keyword>
<dbReference type="InterPro" id="IPR005330">
    <property type="entry name" value="MHYT_dom"/>
</dbReference>
<dbReference type="InterPro" id="IPR000014">
    <property type="entry name" value="PAS"/>
</dbReference>
<sequence>MGIGVWTMHFVGMAAFRLPLAVYFEPLTTAASVLPAIFSGYIVLHVLKNEKPSGVTILCGGTLAGLGIAFMHYIGMGGMLVSATMLYQPGLFTLSILSAFIMASLALAVPRALASLQGRFETNIVTAIFMGLAISSLHYIAMAATVFLPAEETVLPLPNHALDSTLLVTSAVITSIAILTVATVTVILRSRILASEKWAKQSEHEARKLEHRFQRLVTRLPGAVYQFQLDPDGTMSMPYVSEAIRFLHGIEPSDVTNNADNLFHAIHPDDLAELLPSITESAENMAPLEL</sequence>
<evidence type="ECO:0000313" key="4">
    <source>
        <dbReference type="EMBL" id="RMJ02653.1"/>
    </source>
</evidence>
<keyword evidence="5" id="KW-1185">Reference proteome</keyword>
<feature type="transmembrane region" description="Helical" evidence="1">
    <location>
        <begin position="20"/>
        <end position="43"/>
    </location>
</feature>
<evidence type="ECO:0008006" key="6">
    <source>
        <dbReference type="Google" id="ProtNLM"/>
    </source>
</evidence>
<accession>A0A3M2RBJ8</accession>
<keyword evidence="1" id="KW-0472">Membrane</keyword>
<evidence type="ECO:0000313" key="5">
    <source>
        <dbReference type="Proteomes" id="UP000265903"/>
    </source>
</evidence>
<keyword evidence="1" id="KW-0812">Transmembrane</keyword>
<feature type="transmembrane region" description="Helical" evidence="1">
    <location>
        <begin position="122"/>
        <end position="147"/>
    </location>
</feature>
<proteinExistence type="predicted"/>
<name>A0A3M2RBJ8_9GAMM</name>
<dbReference type="PROSITE" id="PS50112">
    <property type="entry name" value="PAS"/>
    <property type="match status" value="1"/>
</dbReference>
<dbReference type="EMBL" id="QMDL01000003">
    <property type="protein sequence ID" value="RMJ02653.1"/>
    <property type="molecule type" value="Genomic_DNA"/>
</dbReference>
<dbReference type="PROSITE" id="PS50924">
    <property type="entry name" value="MHYT"/>
    <property type="match status" value="1"/>
</dbReference>
<feature type="transmembrane region" description="Helical" evidence="1">
    <location>
        <begin position="167"/>
        <end position="188"/>
    </location>
</feature>
<feature type="transmembrane region" description="Helical" evidence="1">
    <location>
        <begin position="86"/>
        <end position="110"/>
    </location>
</feature>
<evidence type="ECO:0000256" key="1">
    <source>
        <dbReference type="PROSITE-ProRule" id="PRU00244"/>
    </source>
</evidence>
<dbReference type="PANTHER" id="PTHR35152:SF1">
    <property type="entry name" value="DOMAIN SIGNALLING PROTEIN, PUTATIVE (AFU_ORTHOLOGUE AFUA_5G11310)-RELATED"/>
    <property type="match status" value="1"/>
</dbReference>
<dbReference type="Proteomes" id="UP000265903">
    <property type="component" value="Unassembled WGS sequence"/>
</dbReference>
<protein>
    <recommendedName>
        <fullName evidence="6">MHYT domain-containing protein</fullName>
    </recommendedName>
</protein>
<dbReference type="Gene3D" id="3.30.450.20">
    <property type="entry name" value="PAS domain"/>
    <property type="match status" value="1"/>
</dbReference>
<reference evidence="4 5" key="1">
    <citation type="submission" date="2018-08" db="EMBL/GenBank/DDBJ databases">
        <title>Whole Genome Sequence of the Moderate Halophilic Marine Bacterium Marinobacter litoralis Sw-45.</title>
        <authorList>
            <person name="Musa H."/>
        </authorList>
    </citation>
    <scope>NUCLEOTIDE SEQUENCE [LARGE SCALE GENOMIC DNA]</scope>
    <source>
        <strain evidence="4 5">Sw-45</strain>
    </source>
</reference>
<gene>
    <name evidence="4" type="ORF">DOQ08_02117</name>
</gene>